<organism evidence="1 2">
    <name type="scientific">Campylobacter novaezeelandiae</name>
    <dbReference type="NCBI Taxonomy" id="2267891"/>
    <lineage>
        <taxon>Bacteria</taxon>
        <taxon>Pseudomonadati</taxon>
        <taxon>Campylobacterota</taxon>
        <taxon>Epsilonproteobacteria</taxon>
        <taxon>Campylobacterales</taxon>
        <taxon>Campylobacteraceae</taxon>
        <taxon>Campylobacter</taxon>
    </lineage>
</organism>
<feature type="non-terminal residue" evidence="1">
    <location>
        <position position="1"/>
    </location>
</feature>
<proteinExistence type="predicted"/>
<dbReference type="Pfam" id="PF11186">
    <property type="entry name" value="DUF2972"/>
    <property type="match status" value="1"/>
</dbReference>
<sequence length="404" mass="48535">HPYPSLLDPNKLKDINEELNYHSIDANLAWELNLPLPDNYEFIGLFLHANGETALSRFLIECGLNLFYVFENTGRMRYVSIFNFVLEINNRQAIILLDLNCSEISKFAYLSNCRPLMVLLRDPIDCLKSFLNVRHQLNGYGNIPRFDLNCKNFYQIQDRINYVHEKNGYYNPNSLQRFPEINAIKAILEPNHSMIKYMFKRDEFIQAFKKEKIYYIDMNEILKQKTYFTLEKLSKKFNFNAPDKNNKIFSQKIYSVLTILLPVILEVNYKKIYISNRFSSKALPAIKNYFDFTKECENVFDENIIIFMDNKEYDLLYKNLKLYKEVLNWISLFLKSLKERIVQEQQKEIKVCEVLEYFYINKQEALQFKNILDYELTHIKEHRPDIIASWKYYEEFERMCQKIK</sequence>
<accession>A0A4Q9JSR2</accession>
<reference evidence="1 2" key="1">
    <citation type="submission" date="2018-07" db="EMBL/GenBank/DDBJ databases">
        <title>Campylobacter zealandensis sp. nov., isolated from birds and water in New Zealand.</title>
        <authorList>
            <person name="Wilkinson D.A."/>
            <person name="Biggs P.J."/>
            <person name="French N.P."/>
            <person name="Midwinter A.C."/>
        </authorList>
    </citation>
    <scope>NUCLEOTIDE SEQUENCE [LARGE SCALE GENOMIC DNA]</scope>
    <source>
        <strain evidence="1 2">B423b</strain>
    </source>
</reference>
<evidence type="ECO:0000313" key="2">
    <source>
        <dbReference type="Proteomes" id="UP000292583"/>
    </source>
</evidence>
<dbReference type="Proteomes" id="UP000292583">
    <property type="component" value="Unassembled WGS sequence"/>
</dbReference>
<protein>
    <submittedName>
        <fullName evidence="1">DUF2972 domain-containing protein</fullName>
    </submittedName>
</protein>
<gene>
    <name evidence="1" type="ORF">DU473_08165</name>
</gene>
<evidence type="ECO:0000313" key="1">
    <source>
        <dbReference type="EMBL" id="TBR78379.1"/>
    </source>
</evidence>
<dbReference type="InterPro" id="IPR021353">
    <property type="entry name" value="DUF2972"/>
</dbReference>
<comment type="caution">
    <text evidence="1">The sequence shown here is derived from an EMBL/GenBank/DDBJ whole genome shotgun (WGS) entry which is preliminary data.</text>
</comment>
<dbReference type="AlphaFoldDB" id="A0A4Q9JSR2"/>
<dbReference type="OrthoDB" id="5329998at2"/>
<name>A0A4Q9JSR2_9BACT</name>
<keyword evidence="2" id="KW-1185">Reference proteome</keyword>
<dbReference type="RefSeq" id="WP_131186973.1">
    <property type="nucleotide sequence ID" value="NZ_QPGR01000032.1"/>
</dbReference>
<dbReference type="EMBL" id="QPGR01000032">
    <property type="protein sequence ID" value="TBR78379.1"/>
    <property type="molecule type" value="Genomic_DNA"/>
</dbReference>